<dbReference type="EMBL" id="CP108482">
    <property type="protein sequence ID" value="WUS60435.1"/>
    <property type="molecule type" value="Genomic_DNA"/>
</dbReference>
<sequence length="108" mass="11640">MIHVDEGDWLIGDGVNDPNLPGASGVYSIACMAEVDPSLAGTAALRPGFAAYRDGPGLPWTIEPFSYEDDEDQTVRPSFTKDPMAPLMPPAGSPHRRRRPPLGKARHS</sequence>
<reference evidence="2 3" key="1">
    <citation type="submission" date="2022-10" db="EMBL/GenBank/DDBJ databases">
        <title>The complete genomes of actinobacterial strains from the NBC collection.</title>
        <authorList>
            <person name="Joergensen T.S."/>
            <person name="Alvarez Arevalo M."/>
            <person name="Sterndorff E.B."/>
            <person name="Faurdal D."/>
            <person name="Vuksanovic O."/>
            <person name="Mourched A.-S."/>
            <person name="Charusanti P."/>
            <person name="Shaw S."/>
            <person name="Blin K."/>
            <person name="Weber T."/>
        </authorList>
    </citation>
    <scope>NUCLEOTIDE SEQUENCE [LARGE SCALE GENOMIC DNA]</scope>
    <source>
        <strain evidence="2 3">NBC_01247</strain>
    </source>
</reference>
<dbReference type="Proteomes" id="UP001432014">
    <property type="component" value="Chromosome"/>
</dbReference>
<evidence type="ECO:0000256" key="1">
    <source>
        <dbReference type="SAM" id="MobiDB-lite"/>
    </source>
</evidence>
<evidence type="ECO:0000313" key="3">
    <source>
        <dbReference type="Proteomes" id="UP001432014"/>
    </source>
</evidence>
<protein>
    <submittedName>
        <fullName evidence="2">Uncharacterized protein</fullName>
    </submittedName>
</protein>
<organism evidence="2 3">
    <name type="scientific">Kitasatospora herbaricolor</name>
    <dbReference type="NCBI Taxonomy" id="68217"/>
    <lineage>
        <taxon>Bacteria</taxon>
        <taxon>Bacillati</taxon>
        <taxon>Actinomycetota</taxon>
        <taxon>Actinomycetes</taxon>
        <taxon>Kitasatosporales</taxon>
        <taxon>Streptomycetaceae</taxon>
        <taxon>Kitasatospora</taxon>
    </lineage>
</organism>
<name>A0ABZ1WIE1_9ACTN</name>
<proteinExistence type="predicted"/>
<evidence type="ECO:0000313" key="2">
    <source>
        <dbReference type="EMBL" id="WUS60435.1"/>
    </source>
</evidence>
<accession>A0ABZ1WIE1</accession>
<gene>
    <name evidence="2" type="ORF">OG469_36095</name>
</gene>
<feature type="compositionally biased region" description="Basic residues" evidence="1">
    <location>
        <begin position="94"/>
        <end position="108"/>
    </location>
</feature>
<dbReference type="RefSeq" id="WP_329493464.1">
    <property type="nucleotide sequence ID" value="NZ_CP108460.1"/>
</dbReference>
<keyword evidence="3" id="KW-1185">Reference proteome</keyword>
<feature type="region of interest" description="Disordered" evidence="1">
    <location>
        <begin position="63"/>
        <end position="108"/>
    </location>
</feature>